<sequence length="61" mass="6796">MNPSNHLPMNEVVEMCEGDLESLKLPPKPVLFPEAEAKNDSGDYPDENWSSTVSADYIESK</sequence>
<organism evidence="2">
    <name type="scientific">Rhizophora mucronata</name>
    <name type="common">Asiatic mangrove</name>
    <dbReference type="NCBI Taxonomy" id="61149"/>
    <lineage>
        <taxon>Eukaryota</taxon>
        <taxon>Viridiplantae</taxon>
        <taxon>Streptophyta</taxon>
        <taxon>Embryophyta</taxon>
        <taxon>Tracheophyta</taxon>
        <taxon>Spermatophyta</taxon>
        <taxon>Magnoliopsida</taxon>
        <taxon>eudicotyledons</taxon>
        <taxon>Gunneridae</taxon>
        <taxon>Pentapetalae</taxon>
        <taxon>rosids</taxon>
        <taxon>fabids</taxon>
        <taxon>Malpighiales</taxon>
        <taxon>Rhizophoraceae</taxon>
        <taxon>Rhizophora</taxon>
    </lineage>
</organism>
<dbReference type="AlphaFoldDB" id="A0A2P2Q579"/>
<dbReference type="EMBL" id="GGEC01081634">
    <property type="protein sequence ID" value="MBX62118.1"/>
    <property type="molecule type" value="Transcribed_RNA"/>
</dbReference>
<name>A0A2P2Q579_RHIMU</name>
<evidence type="ECO:0000313" key="2">
    <source>
        <dbReference type="EMBL" id="MBX62118.1"/>
    </source>
</evidence>
<proteinExistence type="predicted"/>
<reference evidence="2" key="1">
    <citation type="submission" date="2018-02" db="EMBL/GenBank/DDBJ databases">
        <title>Rhizophora mucronata_Transcriptome.</title>
        <authorList>
            <person name="Meera S.P."/>
            <person name="Sreeshan A."/>
            <person name="Augustine A."/>
        </authorList>
    </citation>
    <scope>NUCLEOTIDE SEQUENCE</scope>
    <source>
        <tissue evidence="2">Leaf</tissue>
    </source>
</reference>
<feature type="region of interest" description="Disordered" evidence="1">
    <location>
        <begin position="34"/>
        <end position="61"/>
    </location>
</feature>
<accession>A0A2P2Q579</accession>
<evidence type="ECO:0000256" key="1">
    <source>
        <dbReference type="SAM" id="MobiDB-lite"/>
    </source>
</evidence>
<protein>
    <submittedName>
        <fullName evidence="2">Uncharacterized protein MANES_14G017400</fullName>
    </submittedName>
</protein>